<dbReference type="Pfam" id="PF03486">
    <property type="entry name" value="HI0933_like"/>
    <property type="match status" value="1"/>
</dbReference>
<gene>
    <name evidence="6" type="ORF">QOZ93_000413</name>
</gene>
<dbReference type="Gene3D" id="1.10.8.260">
    <property type="entry name" value="HI0933 insert domain-like"/>
    <property type="match status" value="1"/>
</dbReference>
<dbReference type="Proteomes" id="UP001224418">
    <property type="component" value="Unassembled WGS sequence"/>
</dbReference>
<protein>
    <submittedName>
        <fullName evidence="6">Rossmann fold flavoprotein</fullName>
    </submittedName>
</protein>
<keyword evidence="3" id="KW-0274">FAD</keyword>
<evidence type="ECO:0000259" key="5">
    <source>
        <dbReference type="Pfam" id="PF22780"/>
    </source>
</evidence>
<dbReference type="SUPFAM" id="SSF160996">
    <property type="entry name" value="HI0933 insert domain-like"/>
    <property type="match status" value="1"/>
</dbReference>
<dbReference type="InterPro" id="IPR055178">
    <property type="entry name" value="RsdA/BaiN/AoA(So)-like_dom"/>
</dbReference>
<evidence type="ECO:0000259" key="4">
    <source>
        <dbReference type="Pfam" id="PF03486"/>
    </source>
</evidence>
<dbReference type="Pfam" id="PF22780">
    <property type="entry name" value="HI0933_like_1st"/>
    <property type="match status" value="1"/>
</dbReference>
<comment type="caution">
    <text evidence="6">The sequence shown here is derived from an EMBL/GenBank/DDBJ whole genome shotgun (WGS) entry which is preliminary data.</text>
</comment>
<dbReference type="SUPFAM" id="SSF51905">
    <property type="entry name" value="FAD/NAD(P)-binding domain"/>
    <property type="match status" value="1"/>
</dbReference>
<evidence type="ECO:0000256" key="3">
    <source>
        <dbReference type="ARBA" id="ARBA00022827"/>
    </source>
</evidence>
<dbReference type="InterPro" id="IPR057661">
    <property type="entry name" value="RsdA/BaiN/AoA(So)_Rossmann"/>
</dbReference>
<dbReference type="PANTHER" id="PTHR42887">
    <property type="entry name" value="OS12G0638800 PROTEIN"/>
    <property type="match status" value="1"/>
</dbReference>
<proteinExistence type="predicted"/>
<dbReference type="RefSeq" id="WP_307354929.1">
    <property type="nucleotide sequence ID" value="NZ_BAAACJ010000008.1"/>
</dbReference>
<keyword evidence="7" id="KW-1185">Reference proteome</keyword>
<feature type="domain" description="RsdA/BaiN/AoA(So)-like Rossmann fold-like" evidence="4">
    <location>
        <begin position="4"/>
        <end position="407"/>
    </location>
</feature>
<dbReference type="EMBL" id="JAUSWN010000002">
    <property type="protein sequence ID" value="MDQ0478704.1"/>
    <property type="molecule type" value="Genomic_DNA"/>
</dbReference>
<comment type="cofactor">
    <cofactor evidence="1">
        <name>FAD</name>
        <dbReference type="ChEBI" id="CHEBI:57692"/>
    </cofactor>
</comment>
<dbReference type="Gene3D" id="2.40.30.10">
    <property type="entry name" value="Translation factors"/>
    <property type="match status" value="1"/>
</dbReference>
<organism evidence="6 7">
    <name type="scientific">Hathewaya limosa</name>
    <name type="common">Clostridium limosum</name>
    <dbReference type="NCBI Taxonomy" id="1536"/>
    <lineage>
        <taxon>Bacteria</taxon>
        <taxon>Bacillati</taxon>
        <taxon>Bacillota</taxon>
        <taxon>Clostridia</taxon>
        <taxon>Eubacteriales</taxon>
        <taxon>Clostridiaceae</taxon>
        <taxon>Hathewaya</taxon>
    </lineage>
</organism>
<reference evidence="6 7" key="1">
    <citation type="submission" date="2023-07" db="EMBL/GenBank/DDBJ databases">
        <title>Genomic Encyclopedia of Type Strains, Phase IV (KMG-IV): sequencing the most valuable type-strain genomes for metagenomic binning, comparative biology and taxonomic classification.</title>
        <authorList>
            <person name="Goeker M."/>
        </authorList>
    </citation>
    <scope>NUCLEOTIDE SEQUENCE [LARGE SCALE GENOMIC DNA]</scope>
    <source>
        <strain evidence="6 7">DSM 1400</strain>
    </source>
</reference>
<evidence type="ECO:0000313" key="7">
    <source>
        <dbReference type="Proteomes" id="UP001224418"/>
    </source>
</evidence>
<evidence type="ECO:0000256" key="2">
    <source>
        <dbReference type="ARBA" id="ARBA00022630"/>
    </source>
</evidence>
<feature type="domain" description="RsdA/BaiN/AoA(So)-like insert" evidence="5">
    <location>
        <begin position="192"/>
        <end position="354"/>
    </location>
</feature>
<sequence length="414" mass="45799">MIKDLIIVGGGASGLIAAITAKDLGLDVAILEGTDRIGRKILTTGNGRCNITNANIDISRYHSSNKNFPKQILNQFSVEQTINFFNSIGLPTCTLENNKMFPLSLQSSSVVDILKLSVEERQIPIYFECKVKSIDVKNKQFVLHTNNEAEEKFVCKKALLCTGGKSYIGTGSDGSGYILAKTLGHKIIDPIPSLVQIKLHHNKLKALSGIKFQGSCEIWVDDKSYKKTSGEILFTDYGISGPPILQLSRIASLYTNSNHKVSLSIDMFPNLSLDSLKEFLENHWGMFGYRSIHNSFLGIINKKLIPTFLKECGITDIHKEAYYLEWDEKCSIFKNLKNWNFEVSGTNSFREAQVTAGGIDTTEVNNITLESKIIPGLYIAGEVLDVDGDCGGFNLQWAWSSGNTAARSIHLSLK</sequence>
<evidence type="ECO:0000256" key="1">
    <source>
        <dbReference type="ARBA" id="ARBA00001974"/>
    </source>
</evidence>
<dbReference type="NCBIfam" id="TIGR00275">
    <property type="entry name" value="aminoacetone oxidase family FAD-binding enzyme"/>
    <property type="match status" value="1"/>
</dbReference>
<name>A0ABU0JRL6_HATLI</name>
<dbReference type="PANTHER" id="PTHR42887:SF2">
    <property type="entry name" value="OS12G0638800 PROTEIN"/>
    <property type="match status" value="1"/>
</dbReference>
<dbReference type="Gene3D" id="3.50.50.60">
    <property type="entry name" value="FAD/NAD(P)-binding domain"/>
    <property type="match status" value="1"/>
</dbReference>
<dbReference type="InterPro" id="IPR023166">
    <property type="entry name" value="BaiN-like_dom_sf"/>
</dbReference>
<accession>A0ABU0JRL6</accession>
<keyword evidence="2" id="KW-0285">Flavoprotein</keyword>
<dbReference type="InterPro" id="IPR036188">
    <property type="entry name" value="FAD/NAD-bd_sf"/>
</dbReference>
<dbReference type="PRINTS" id="PR00411">
    <property type="entry name" value="PNDRDTASEI"/>
</dbReference>
<dbReference type="InterPro" id="IPR004792">
    <property type="entry name" value="BaiN-like"/>
</dbReference>
<evidence type="ECO:0000313" key="6">
    <source>
        <dbReference type="EMBL" id="MDQ0478704.1"/>
    </source>
</evidence>